<gene>
    <name evidence="1" type="ORF">Vadar_001617</name>
</gene>
<accession>A0ACB7YKK9</accession>
<proteinExistence type="predicted"/>
<keyword evidence="2" id="KW-1185">Reference proteome</keyword>
<dbReference type="EMBL" id="CM037161">
    <property type="protein sequence ID" value="KAH7853365.1"/>
    <property type="molecule type" value="Genomic_DNA"/>
</dbReference>
<name>A0ACB7YKK9_9ERIC</name>
<protein>
    <submittedName>
        <fullName evidence="1">Uncharacterized protein</fullName>
    </submittedName>
</protein>
<comment type="caution">
    <text evidence="1">The sequence shown here is derived from an EMBL/GenBank/DDBJ whole genome shotgun (WGS) entry which is preliminary data.</text>
</comment>
<evidence type="ECO:0000313" key="1">
    <source>
        <dbReference type="EMBL" id="KAH7853365.1"/>
    </source>
</evidence>
<reference evidence="1 2" key="1">
    <citation type="journal article" date="2021" name="Hortic Res">
        <title>High-quality reference genome and annotation aids understanding of berry development for evergreen blueberry (Vaccinium darrowii).</title>
        <authorList>
            <person name="Yu J."/>
            <person name="Hulse-Kemp A.M."/>
            <person name="Babiker E."/>
            <person name="Staton M."/>
        </authorList>
    </citation>
    <scope>NUCLEOTIDE SEQUENCE [LARGE SCALE GENOMIC DNA]</scope>
    <source>
        <strain evidence="2">cv. NJ 8807/NJ 8810</strain>
        <tissue evidence="1">Young leaf</tissue>
    </source>
</reference>
<evidence type="ECO:0000313" key="2">
    <source>
        <dbReference type="Proteomes" id="UP000828048"/>
    </source>
</evidence>
<sequence>MGESMGAVALLWHRKKPTFWAPMCKTGDDVRPLAVVVNVLTKLCRIIPTWKIIPTQDIIDVAFRDPEVRQEAIRSNPFCFKGRPRLLTGNQLLTVSLHLEQRLQEVSIPFLIVHGADDKVTNPSVSNLLYESACSTDKSFKLYPAMWHSLTYGELQENNDTVFEDVTAWLDDRVAKRVTIGA</sequence>
<organism evidence="1 2">
    <name type="scientific">Vaccinium darrowii</name>
    <dbReference type="NCBI Taxonomy" id="229202"/>
    <lineage>
        <taxon>Eukaryota</taxon>
        <taxon>Viridiplantae</taxon>
        <taxon>Streptophyta</taxon>
        <taxon>Embryophyta</taxon>
        <taxon>Tracheophyta</taxon>
        <taxon>Spermatophyta</taxon>
        <taxon>Magnoliopsida</taxon>
        <taxon>eudicotyledons</taxon>
        <taxon>Gunneridae</taxon>
        <taxon>Pentapetalae</taxon>
        <taxon>asterids</taxon>
        <taxon>Ericales</taxon>
        <taxon>Ericaceae</taxon>
        <taxon>Vaccinioideae</taxon>
        <taxon>Vaccinieae</taxon>
        <taxon>Vaccinium</taxon>
    </lineage>
</organism>
<dbReference type="Proteomes" id="UP000828048">
    <property type="component" value="Chromosome 11"/>
</dbReference>